<dbReference type="InterPro" id="IPR017850">
    <property type="entry name" value="Alkaline_phosphatase_core_sf"/>
</dbReference>
<keyword evidence="3" id="KW-0464">Manganese</keyword>
<dbReference type="InterPro" id="IPR010045">
    <property type="entry name" value="DeoB"/>
</dbReference>
<keyword evidence="2" id="KW-0479">Metal-binding</keyword>
<evidence type="ECO:0000256" key="4">
    <source>
        <dbReference type="ARBA" id="ARBA00023235"/>
    </source>
</evidence>
<comment type="similarity">
    <text evidence="1">Belongs to the phosphopentomutase family.</text>
</comment>
<dbReference type="Pfam" id="PF01676">
    <property type="entry name" value="Metalloenzyme"/>
    <property type="match status" value="1"/>
</dbReference>
<name>A0AAE6TWU5_9LACO</name>
<dbReference type="PANTHER" id="PTHR21110:SF0">
    <property type="entry name" value="PHOSPHOPENTOMUTASE"/>
    <property type="match status" value="1"/>
</dbReference>
<dbReference type="EMBL" id="CP045562">
    <property type="protein sequence ID" value="QFX93104.1"/>
    <property type="molecule type" value="Genomic_DNA"/>
</dbReference>
<protein>
    <submittedName>
        <fullName evidence="6">Phosphopentomutase</fullName>
    </submittedName>
</protein>
<dbReference type="InterPro" id="IPR006124">
    <property type="entry name" value="Metalloenzyme"/>
</dbReference>
<dbReference type="KEGG" id="lfv:LF543_05955"/>
<reference evidence="6 7" key="1">
    <citation type="submission" date="2019-10" db="EMBL/GenBank/DDBJ databases">
        <title>Genome sequencing of Lactobacillus fructivorans.</title>
        <authorList>
            <person name="Kim K."/>
        </authorList>
    </citation>
    <scope>NUCLEOTIDE SEQUENCE [LARGE SCALE GENOMIC DNA]</scope>
    <source>
        <strain evidence="6 7">LF543</strain>
    </source>
</reference>
<dbReference type="GO" id="GO:0005829">
    <property type="term" value="C:cytosol"/>
    <property type="evidence" value="ECO:0007669"/>
    <property type="project" value="TreeGrafter"/>
</dbReference>
<organism evidence="6 7">
    <name type="scientific">Fructilactobacillus fructivorans</name>
    <dbReference type="NCBI Taxonomy" id="1614"/>
    <lineage>
        <taxon>Bacteria</taxon>
        <taxon>Bacillati</taxon>
        <taxon>Bacillota</taxon>
        <taxon>Bacilli</taxon>
        <taxon>Lactobacillales</taxon>
        <taxon>Lactobacillaceae</taxon>
        <taxon>Fructilactobacillus</taxon>
    </lineage>
</organism>
<evidence type="ECO:0000256" key="1">
    <source>
        <dbReference type="ARBA" id="ARBA00010373"/>
    </source>
</evidence>
<feature type="domain" description="Metalloenzyme" evidence="5">
    <location>
        <begin position="139"/>
        <end position="255"/>
    </location>
</feature>
<dbReference type="GO" id="GO:0043094">
    <property type="term" value="P:metabolic compound salvage"/>
    <property type="evidence" value="ECO:0007669"/>
    <property type="project" value="InterPro"/>
</dbReference>
<evidence type="ECO:0000313" key="7">
    <source>
        <dbReference type="Proteomes" id="UP000327194"/>
    </source>
</evidence>
<sequence>MSYKRVIVVDLASLGLRSDNEAEQLNASSDNILSHVLNQSSKSDLPTLRRLGLFNIFFNGDHSSDEVNPVGAYGLVRTNSVVNKPASGLREMFDCAVNSRVSSVFEEVYKAQKSSVIISRFVEYLQVQDFSKRIQVPNNTATFVELNQQLEKMRSGFIYAQVPELQAAAMEGDLDQFSSELKKVDVMLGELMDSLEDDDLLIVTSSRVGDSQTQDGLSTYKILPVMLYDNQSNGKHIEDIDRVSVIGGTVLDGLGILTKVKRPSKSLIPYLRKEPV</sequence>
<evidence type="ECO:0000256" key="2">
    <source>
        <dbReference type="ARBA" id="ARBA00022723"/>
    </source>
</evidence>
<accession>A0AAE6TWU5</accession>
<proteinExistence type="inferred from homology"/>
<evidence type="ECO:0000256" key="3">
    <source>
        <dbReference type="ARBA" id="ARBA00023211"/>
    </source>
</evidence>
<gene>
    <name evidence="6" type="ORF">LF543_05955</name>
</gene>
<dbReference type="GO" id="GO:0000287">
    <property type="term" value="F:magnesium ion binding"/>
    <property type="evidence" value="ECO:0007669"/>
    <property type="project" value="InterPro"/>
</dbReference>
<dbReference type="PANTHER" id="PTHR21110">
    <property type="entry name" value="PHOSPHOPENTOMUTASE"/>
    <property type="match status" value="1"/>
</dbReference>
<evidence type="ECO:0000313" key="6">
    <source>
        <dbReference type="EMBL" id="QFX93104.1"/>
    </source>
</evidence>
<dbReference type="Proteomes" id="UP000327194">
    <property type="component" value="Chromosome"/>
</dbReference>
<dbReference type="Gene3D" id="3.40.720.10">
    <property type="entry name" value="Alkaline Phosphatase, subunit A"/>
    <property type="match status" value="1"/>
</dbReference>
<dbReference type="GO" id="GO:0009117">
    <property type="term" value="P:nucleotide metabolic process"/>
    <property type="evidence" value="ECO:0007669"/>
    <property type="project" value="InterPro"/>
</dbReference>
<keyword evidence="4" id="KW-0413">Isomerase</keyword>
<dbReference type="RefSeq" id="WP_010022900.1">
    <property type="nucleotide sequence ID" value="NZ_AZDS01000004.1"/>
</dbReference>
<evidence type="ECO:0000259" key="5">
    <source>
        <dbReference type="Pfam" id="PF01676"/>
    </source>
</evidence>
<dbReference type="GO" id="GO:0008973">
    <property type="term" value="F:phosphopentomutase activity"/>
    <property type="evidence" value="ECO:0007669"/>
    <property type="project" value="InterPro"/>
</dbReference>
<dbReference type="SUPFAM" id="SSF53649">
    <property type="entry name" value="Alkaline phosphatase-like"/>
    <property type="match status" value="1"/>
</dbReference>
<dbReference type="AlphaFoldDB" id="A0AAE6TWU5"/>